<dbReference type="GO" id="GO:0000813">
    <property type="term" value="C:ESCRT I complex"/>
    <property type="evidence" value="ECO:0007669"/>
    <property type="project" value="TreeGrafter"/>
</dbReference>
<dbReference type="Gene3D" id="1.10.287.660">
    <property type="entry name" value="Helix hairpin bin"/>
    <property type="match status" value="1"/>
</dbReference>
<dbReference type="PANTHER" id="PTHR13678">
    <property type="entry name" value="VACUOLAR PROTEIN SORTING-ASSOCIATED PROTEIN 37"/>
    <property type="match status" value="1"/>
</dbReference>
<keyword evidence="12" id="KW-1185">Reference proteome</keyword>
<reference evidence="13" key="1">
    <citation type="submission" date="2016-11" db="UniProtKB">
        <authorList>
            <consortium name="WormBaseParasite"/>
        </authorList>
    </citation>
    <scope>IDENTIFICATION</scope>
</reference>
<keyword evidence="3 7" id="KW-0813">Transport</keyword>
<evidence type="ECO:0000313" key="10">
    <source>
        <dbReference type="EMBL" id="CAD5219847.1"/>
    </source>
</evidence>
<dbReference type="AlphaFoldDB" id="A0A1I7RUV1"/>
<evidence type="ECO:0000256" key="6">
    <source>
        <dbReference type="ARBA" id="ARBA00025010"/>
    </source>
</evidence>
<name>A0A1I7RUV1_BURXY</name>
<protein>
    <submittedName>
        <fullName evidence="10">(pine wood nematode) hypothetical protein</fullName>
    </submittedName>
    <submittedName>
        <fullName evidence="13">VPS37 C-terminal domain-containing protein</fullName>
    </submittedName>
</protein>
<reference evidence="10" key="2">
    <citation type="submission" date="2020-09" db="EMBL/GenBank/DDBJ databases">
        <authorList>
            <person name="Kikuchi T."/>
        </authorList>
    </citation>
    <scope>NUCLEOTIDE SEQUENCE</scope>
    <source>
        <strain evidence="10">Ka4C1</strain>
    </source>
</reference>
<evidence type="ECO:0000259" key="9">
    <source>
        <dbReference type="PROSITE" id="PS51314"/>
    </source>
</evidence>
<keyword evidence="4" id="KW-0967">Endosome</keyword>
<dbReference type="GO" id="GO:0043162">
    <property type="term" value="P:ubiquitin-dependent protein catabolic process via the multivesicular body sorting pathway"/>
    <property type="evidence" value="ECO:0007669"/>
    <property type="project" value="TreeGrafter"/>
</dbReference>
<evidence type="ECO:0000256" key="5">
    <source>
        <dbReference type="ARBA" id="ARBA00022927"/>
    </source>
</evidence>
<evidence type="ECO:0000313" key="12">
    <source>
        <dbReference type="Proteomes" id="UP000659654"/>
    </source>
</evidence>
<evidence type="ECO:0000313" key="13">
    <source>
        <dbReference type="WBParaSite" id="BXY_0451100.1"/>
    </source>
</evidence>
<evidence type="ECO:0000256" key="4">
    <source>
        <dbReference type="ARBA" id="ARBA00022753"/>
    </source>
</evidence>
<dbReference type="EMBL" id="CAJFDI010000003">
    <property type="protein sequence ID" value="CAD5219847.1"/>
    <property type="molecule type" value="Genomic_DNA"/>
</dbReference>
<sequence>MSQKSLDELVSEAATNLQYSLRNLPYEQLNDLINNKAKLDQHCQSSPVLNVLITKRDGLKRVAKSYAEHNLDHEQRFYSTKNTLRETQIQTKRLKAECERLKAELEQIGENRRIDKVANLLRASVRKTEDESEALMEQFLDGKSNLDQFVEEYQKKRQLFHEKEFKSRKLDEILQMQRI</sequence>
<dbReference type="InterPro" id="IPR009851">
    <property type="entry name" value="Mod_r"/>
</dbReference>
<dbReference type="Proteomes" id="UP000582659">
    <property type="component" value="Unassembled WGS sequence"/>
</dbReference>
<evidence type="ECO:0000256" key="3">
    <source>
        <dbReference type="ARBA" id="ARBA00022448"/>
    </source>
</evidence>
<comment type="similarity">
    <text evidence="2">Belongs to the VPS37 family.</text>
</comment>
<dbReference type="GO" id="GO:0031902">
    <property type="term" value="C:late endosome membrane"/>
    <property type="evidence" value="ECO:0007669"/>
    <property type="project" value="UniProtKB-SubCell"/>
</dbReference>
<evidence type="ECO:0000256" key="8">
    <source>
        <dbReference type="SAM" id="Coils"/>
    </source>
</evidence>
<dbReference type="GO" id="GO:0006623">
    <property type="term" value="P:protein targeting to vacuole"/>
    <property type="evidence" value="ECO:0007669"/>
    <property type="project" value="TreeGrafter"/>
</dbReference>
<feature type="coiled-coil region" evidence="8">
    <location>
        <begin position="84"/>
        <end position="138"/>
    </location>
</feature>
<evidence type="ECO:0000313" key="11">
    <source>
        <dbReference type="Proteomes" id="UP000095284"/>
    </source>
</evidence>
<evidence type="ECO:0000256" key="2">
    <source>
        <dbReference type="ARBA" id="ARBA00007617"/>
    </source>
</evidence>
<dbReference type="InterPro" id="IPR037202">
    <property type="entry name" value="ESCRT_assembly_dom"/>
</dbReference>
<dbReference type="Proteomes" id="UP000659654">
    <property type="component" value="Unassembled WGS sequence"/>
</dbReference>
<evidence type="ECO:0000256" key="1">
    <source>
        <dbReference type="ARBA" id="ARBA00004633"/>
    </source>
</evidence>
<accession>A0A1I7RUV1</accession>
<feature type="domain" description="VPS37 C-terminal" evidence="9">
    <location>
        <begin position="95"/>
        <end position="179"/>
    </location>
</feature>
<comment type="function">
    <text evidence="6">Component of the ESCRT-I complex, a regulator of vesicular trafficking process. Required for the sorting of endocytic ubiquitinated cargos into multivesicular bodies. May be involved in cell growth and differentiation.</text>
</comment>
<proteinExistence type="inferred from homology"/>
<comment type="subcellular location">
    <subcellularLocation>
        <location evidence="1">Late endosome membrane</location>
        <topology evidence="1">Peripheral membrane protein</topology>
    </subcellularLocation>
</comment>
<dbReference type="PANTHER" id="PTHR13678:SF2">
    <property type="entry name" value="VACUOLAR PROTEIN SORTING-ASSOCIATED PROTEIN 37A"/>
    <property type="match status" value="1"/>
</dbReference>
<dbReference type="PROSITE" id="PS51314">
    <property type="entry name" value="VPS37_C"/>
    <property type="match status" value="1"/>
</dbReference>
<gene>
    <name evidence="10" type="ORF">BXYJ_LOCUS5883</name>
</gene>
<dbReference type="SUPFAM" id="SSF140111">
    <property type="entry name" value="Endosomal sorting complex assembly domain"/>
    <property type="match status" value="1"/>
</dbReference>
<organism evidence="11 13">
    <name type="scientific">Bursaphelenchus xylophilus</name>
    <name type="common">Pinewood nematode worm</name>
    <name type="synonym">Aphelenchoides xylophilus</name>
    <dbReference type="NCBI Taxonomy" id="6326"/>
    <lineage>
        <taxon>Eukaryota</taxon>
        <taxon>Metazoa</taxon>
        <taxon>Ecdysozoa</taxon>
        <taxon>Nematoda</taxon>
        <taxon>Chromadorea</taxon>
        <taxon>Rhabditida</taxon>
        <taxon>Tylenchina</taxon>
        <taxon>Tylenchomorpha</taxon>
        <taxon>Aphelenchoidea</taxon>
        <taxon>Aphelenchoididae</taxon>
        <taxon>Bursaphelenchus</taxon>
    </lineage>
</organism>
<dbReference type="Pfam" id="PF07200">
    <property type="entry name" value="Mod_r"/>
    <property type="match status" value="1"/>
</dbReference>
<keyword evidence="8" id="KW-0175">Coiled coil</keyword>
<keyword evidence="5 7" id="KW-0653">Protein transport</keyword>
<dbReference type="EMBL" id="CAJFCV020000003">
    <property type="protein sequence ID" value="CAG9105408.1"/>
    <property type="molecule type" value="Genomic_DNA"/>
</dbReference>
<dbReference type="SMR" id="A0A1I7RUV1"/>
<dbReference type="GO" id="GO:0006612">
    <property type="term" value="P:protein targeting to membrane"/>
    <property type="evidence" value="ECO:0007669"/>
    <property type="project" value="TreeGrafter"/>
</dbReference>
<dbReference type="InterPro" id="IPR029012">
    <property type="entry name" value="Helix_hairpin_bin_sf"/>
</dbReference>
<dbReference type="WBParaSite" id="BXY_0451100.1">
    <property type="protein sequence ID" value="BXY_0451100.1"/>
    <property type="gene ID" value="BXY_0451100"/>
</dbReference>
<dbReference type="OrthoDB" id="10004364at2759"/>
<evidence type="ECO:0000256" key="7">
    <source>
        <dbReference type="PROSITE-ProRule" id="PRU00646"/>
    </source>
</evidence>
<dbReference type="Proteomes" id="UP000095284">
    <property type="component" value="Unplaced"/>
</dbReference>